<dbReference type="AlphaFoldDB" id="A0A8T0DY76"/>
<feature type="compositionally biased region" description="Low complexity" evidence="1">
    <location>
        <begin position="632"/>
        <end position="643"/>
    </location>
</feature>
<proteinExistence type="predicted"/>
<dbReference type="SUPFAM" id="SSF46689">
    <property type="entry name" value="Homeodomain-like"/>
    <property type="match status" value="2"/>
</dbReference>
<comment type="caution">
    <text evidence="4">The sequence shown here is derived from an EMBL/GenBank/DDBJ whole genome shotgun (WGS) entry which is preliminary data.</text>
</comment>
<feature type="domain" description="Myb-like" evidence="2">
    <location>
        <begin position="106"/>
        <end position="163"/>
    </location>
</feature>
<feature type="region of interest" description="Disordered" evidence="1">
    <location>
        <begin position="630"/>
        <end position="664"/>
    </location>
</feature>
<dbReference type="InterPro" id="IPR050560">
    <property type="entry name" value="MYB_TF"/>
</dbReference>
<name>A0A8T0DY76_9TREM</name>
<dbReference type="InterPro" id="IPR001005">
    <property type="entry name" value="SANT/Myb"/>
</dbReference>
<evidence type="ECO:0000313" key="4">
    <source>
        <dbReference type="EMBL" id="KAF8572098.1"/>
    </source>
</evidence>
<dbReference type="PANTHER" id="PTHR45614">
    <property type="entry name" value="MYB PROTEIN-RELATED"/>
    <property type="match status" value="1"/>
</dbReference>
<evidence type="ECO:0000313" key="5">
    <source>
        <dbReference type="Proteomes" id="UP000699462"/>
    </source>
</evidence>
<dbReference type="GO" id="GO:0000978">
    <property type="term" value="F:RNA polymerase II cis-regulatory region sequence-specific DNA binding"/>
    <property type="evidence" value="ECO:0007669"/>
    <property type="project" value="TreeGrafter"/>
</dbReference>
<dbReference type="PROSITE" id="PS51294">
    <property type="entry name" value="HTH_MYB"/>
    <property type="match status" value="1"/>
</dbReference>
<dbReference type="EMBL" id="JTDF01000175">
    <property type="protein sequence ID" value="KAF8572098.1"/>
    <property type="molecule type" value="Genomic_DNA"/>
</dbReference>
<sequence length="664" mass="72174">MWSSGMLDEFTRPSSTLARFKYAQGSAYLSNLRSVISASSWSESDDKELLEQVSRLGENRWSLIGRKIGRASSQCFERYFSHLRPKMPVRVVPSGIPSTIELVTTGDRLSNQGWTDKEDSALLNLYRLHGSNWSAISRSLSTVTCARHQRTSSEVQLRYEHVLRSKLLIGSVGDKENHTPNNSVLRNSLLSWSGASRRKTKLDSITSPSAETLNSSKRSRLWCEADIAASGLKTSISESSRSRKVPSPEVSHGAPISVPLITQLSVPKASSPDRLTISLPCLSENRFSQHSAQPVLQSSSTLQSLLLQKQFETTKSQLLPTAPRTSSTVSNISSIPVDTTAHCDVVRCRSKPAALSHPVNALNSVGVPGFHTEDHFFVQTPTKALSEADQLSFHLASPPAVLRNLVSGSNTARYVGFTQKPDSRRTPSRMRHVLFNSTAVNARSVCARLFEAPLSADSRSTCASLDRLAERSLPSFARINDLAIAATLSSTGLNDANCLAVLTAKATAWSRAITPTSTPVSPIIPDKFSASLASAAPTRGQLGGWTPVLNPQVQSGCDSGYSGTYKESSLIPLAPLKVPPRMQPQLSTRRVVQIGYEDQWRRFALGASNAHRSTTRLARQFLRDLKSAPALSSSGCKSKSCKSIPPESLFLVKPEPPDGRSLSL</sequence>
<dbReference type="InterPro" id="IPR017930">
    <property type="entry name" value="Myb_dom"/>
</dbReference>
<dbReference type="PROSITE" id="PS50090">
    <property type="entry name" value="MYB_LIKE"/>
    <property type="match status" value="2"/>
</dbReference>
<feature type="domain" description="HTH myb-type" evidence="3">
    <location>
        <begin position="33"/>
        <end position="87"/>
    </location>
</feature>
<evidence type="ECO:0000259" key="3">
    <source>
        <dbReference type="PROSITE" id="PS51294"/>
    </source>
</evidence>
<dbReference type="Gene3D" id="1.10.10.60">
    <property type="entry name" value="Homeodomain-like"/>
    <property type="match status" value="2"/>
</dbReference>
<dbReference type="CDD" id="cd00167">
    <property type="entry name" value="SANT"/>
    <property type="match status" value="2"/>
</dbReference>
<dbReference type="InterPro" id="IPR009057">
    <property type="entry name" value="Homeodomain-like_sf"/>
</dbReference>
<dbReference type="GO" id="GO:0000981">
    <property type="term" value="F:DNA-binding transcription factor activity, RNA polymerase II-specific"/>
    <property type="evidence" value="ECO:0007669"/>
    <property type="project" value="TreeGrafter"/>
</dbReference>
<dbReference type="SMART" id="SM00717">
    <property type="entry name" value="SANT"/>
    <property type="match status" value="2"/>
</dbReference>
<dbReference type="Pfam" id="PF13921">
    <property type="entry name" value="Myb_DNA-bind_6"/>
    <property type="match status" value="2"/>
</dbReference>
<feature type="domain" description="Myb-like" evidence="2">
    <location>
        <begin position="33"/>
        <end position="83"/>
    </location>
</feature>
<keyword evidence="5" id="KW-1185">Reference proteome</keyword>
<protein>
    <submittedName>
        <fullName evidence="4">Uncharacterized protein</fullName>
    </submittedName>
</protein>
<evidence type="ECO:0000256" key="1">
    <source>
        <dbReference type="SAM" id="MobiDB-lite"/>
    </source>
</evidence>
<dbReference type="Proteomes" id="UP000699462">
    <property type="component" value="Unassembled WGS sequence"/>
</dbReference>
<dbReference type="OrthoDB" id="2143914at2759"/>
<reference evidence="4 5" key="1">
    <citation type="submission" date="2019-07" db="EMBL/GenBank/DDBJ databases">
        <title>Annotation for the trematode Paragonimus westermani.</title>
        <authorList>
            <person name="Choi Y.-J."/>
        </authorList>
    </citation>
    <scope>NUCLEOTIDE SEQUENCE [LARGE SCALE GENOMIC DNA]</scope>
    <source>
        <strain evidence="4">180907_Pwestermani</strain>
    </source>
</reference>
<organism evidence="4 5">
    <name type="scientific">Paragonimus westermani</name>
    <dbReference type="NCBI Taxonomy" id="34504"/>
    <lineage>
        <taxon>Eukaryota</taxon>
        <taxon>Metazoa</taxon>
        <taxon>Spiralia</taxon>
        <taxon>Lophotrochozoa</taxon>
        <taxon>Platyhelminthes</taxon>
        <taxon>Trematoda</taxon>
        <taxon>Digenea</taxon>
        <taxon>Plagiorchiida</taxon>
        <taxon>Troglotremata</taxon>
        <taxon>Troglotrematidae</taxon>
        <taxon>Paragonimus</taxon>
    </lineage>
</organism>
<dbReference type="GO" id="GO:0005634">
    <property type="term" value="C:nucleus"/>
    <property type="evidence" value="ECO:0007669"/>
    <property type="project" value="TreeGrafter"/>
</dbReference>
<evidence type="ECO:0000259" key="2">
    <source>
        <dbReference type="PROSITE" id="PS50090"/>
    </source>
</evidence>
<gene>
    <name evidence="4" type="ORF">P879_00389</name>
</gene>
<accession>A0A8T0DY76</accession>